<dbReference type="EMBL" id="JBBKZS010000003">
    <property type="protein sequence ID" value="MEJ8854947.1"/>
    <property type="molecule type" value="Genomic_DNA"/>
</dbReference>
<comment type="caution">
    <text evidence="1">The sequence shown here is derived from an EMBL/GenBank/DDBJ whole genome shotgun (WGS) entry which is preliminary data.</text>
</comment>
<sequence length="205" mass="22584">MRNRPHLVLFDIDGVLCQYDRAVFQAALGALTGHTAEFVREAVWGSGLETRSDRGDVDPVAYLREMSRRLGHAVTRVDWLAARRAGMTPDPQVLALVERVKRRCRIAGLTNNSPMLAEDIETLCPDIGRHFKNGLIVTSAMVGATKPEAGAYLRSIERFGVQPEQVLFIDDVEANVEGAVRVGLQACLFVGAARLDRELRDCGLL</sequence>
<dbReference type="Pfam" id="PF00702">
    <property type="entry name" value="Hydrolase"/>
    <property type="match status" value="1"/>
</dbReference>
<dbReference type="InterPro" id="IPR023198">
    <property type="entry name" value="PGP-like_dom2"/>
</dbReference>
<dbReference type="Proteomes" id="UP001367030">
    <property type="component" value="Unassembled WGS sequence"/>
</dbReference>
<protein>
    <submittedName>
        <fullName evidence="1">HAD family phosphatase</fullName>
    </submittedName>
</protein>
<keyword evidence="2" id="KW-1185">Reference proteome</keyword>
<dbReference type="NCBIfam" id="TIGR01509">
    <property type="entry name" value="HAD-SF-IA-v3"/>
    <property type="match status" value="1"/>
</dbReference>
<dbReference type="RefSeq" id="WP_340335034.1">
    <property type="nucleotide sequence ID" value="NZ_JBBKZS010000003.1"/>
</dbReference>
<dbReference type="Gene3D" id="3.40.50.1000">
    <property type="entry name" value="HAD superfamily/HAD-like"/>
    <property type="match status" value="1"/>
</dbReference>
<dbReference type="SFLD" id="SFLDS00003">
    <property type="entry name" value="Haloacid_Dehalogenase"/>
    <property type="match status" value="1"/>
</dbReference>
<evidence type="ECO:0000313" key="1">
    <source>
        <dbReference type="EMBL" id="MEJ8854947.1"/>
    </source>
</evidence>
<dbReference type="Gene3D" id="1.10.150.240">
    <property type="entry name" value="Putative phosphatase, domain 2"/>
    <property type="match status" value="1"/>
</dbReference>
<dbReference type="PANTHER" id="PTHR43611">
    <property type="entry name" value="ALPHA-D-GLUCOSE 1-PHOSPHATE PHOSPHATASE"/>
    <property type="match status" value="1"/>
</dbReference>
<dbReference type="InterPro" id="IPR023214">
    <property type="entry name" value="HAD_sf"/>
</dbReference>
<dbReference type="InterPro" id="IPR036412">
    <property type="entry name" value="HAD-like_sf"/>
</dbReference>
<accession>A0ABU8X8E9</accession>
<reference evidence="1 2" key="1">
    <citation type="submission" date="2024-03" db="EMBL/GenBank/DDBJ databases">
        <title>Novel species of the genus Variovorax.</title>
        <authorList>
            <person name="Liu Q."/>
            <person name="Xin Y.-H."/>
        </authorList>
    </citation>
    <scope>NUCLEOTIDE SEQUENCE [LARGE SCALE GENOMIC DNA]</scope>
    <source>
        <strain evidence="1 2">KACC 18901</strain>
    </source>
</reference>
<proteinExistence type="predicted"/>
<gene>
    <name evidence="1" type="ORF">WKW79_10235</name>
</gene>
<dbReference type="SUPFAM" id="SSF56784">
    <property type="entry name" value="HAD-like"/>
    <property type="match status" value="1"/>
</dbReference>
<dbReference type="SFLD" id="SFLDG01129">
    <property type="entry name" value="C1.5:_HAD__Beta-PGM__Phosphata"/>
    <property type="match status" value="1"/>
</dbReference>
<dbReference type="CDD" id="cd02603">
    <property type="entry name" value="HAD_sEH-N_like"/>
    <property type="match status" value="1"/>
</dbReference>
<dbReference type="InterPro" id="IPR006439">
    <property type="entry name" value="HAD-SF_hydro_IA"/>
</dbReference>
<dbReference type="PANTHER" id="PTHR43611:SF3">
    <property type="entry name" value="FLAVIN MONONUCLEOTIDE HYDROLASE 1, CHLOROPLATIC"/>
    <property type="match status" value="1"/>
</dbReference>
<evidence type="ECO:0000313" key="2">
    <source>
        <dbReference type="Proteomes" id="UP001367030"/>
    </source>
</evidence>
<name>A0ABU8X8E9_9BURK</name>
<organism evidence="1 2">
    <name type="scientific">Variovorax robiniae</name>
    <dbReference type="NCBI Taxonomy" id="1836199"/>
    <lineage>
        <taxon>Bacteria</taxon>
        <taxon>Pseudomonadati</taxon>
        <taxon>Pseudomonadota</taxon>
        <taxon>Betaproteobacteria</taxon>
        <taxon>Burkholderiales</taxon>
        <taxon>Comamonadaceae</taxon>
        <taxon>Variovorax</taxon>
    </lineage>
</organism>